<protein>
    <submittedName>
        <fullName evidence="1">Uncharacterized protein</fullName>
    </submittedName>
</protein>
<sequence>MDAETSHWLPDIDISVAGEPGAFLNQMADIGRASGRFDVELRHHAVGTIGFDAVNFRVREKGVHRELGFQLLAHSDTPGRVAVEVRAQRWEADPPTHAVYCKAARSLTGTLLTILNRNNATRYRLRIERLGTGRFKISPHSKTLLDRFALLANSSSLHPLDWRRFYALVREGRQEIPEGQLRASLVESGFSKTAAQELAELYGHLWAFKRFR</sequence>
<reference evidence="1 2" key="1">
    <citation type="journal article" date="2019" name="Int. J. Syst. Evol. Microbiol.">
        <title>The Global Catalogue of Microorganisms (GCM) 10K type strain sequencing project: providing services to taxonomists for standard genome sequencing and annotation.</title>
        <authorList>
            <consortium name="The Broad Institute Genomics Platform"/>
            <consortium name="The Broad Institute Genome Sequencing Center for Infectious Disease"/>
            <person name="Wu L."/>
            <person name="Ma J."/>
        </authorList>
    </citation>
    <scope>NUCLEOTIDE SEQUENCE [LARGE SCALE GENOMIC DNA]</scope>
    <source>
        <strain evidence="1 2">JCM 12928</strain>
    </source>
</reference>
<gene>
    <name evidence="1" type="ORF">GCM10009422_22380</name>
</gene>
<name>A0ABN1H0C8_9CAUL</name>
<proteinExistence type="predicted"/>
<dbReference type="Proteomes" id="UP001501352">
    <property type="component" value="Unassembled WGS sequence"/>
</dbReference>
<dbReference type="EMBL" id="BAAAGA010000005">
    <property type="protein sequence ID" value="GAA0625323.1"/>
    <property type="molecule type" value="Genomic_DNA"/>
</dbReference>
<organism evidence="1 2">
    <name type="scientific">Brevundimonas kwangchunensis</name>
    <dbReference type="NCBI Taxonomy" id="322163"/>
    <lineage>
        <taxon>Bacteria</taxon>
        <taxon>Pseudomonadati</taxon>
        <taxon>Pseudomonadota</taxon>
        <taxon>Alphaproteobacteria</taxon>
        <taxon>Caulobacterales</taxon>
        <taxon>Caulobacteraceae</taxon>
        <taxon>Brevundimonas</taxon>
    </lineage>
</organism>
<keyword evidence="2" id="KW-1185">Reference proteome</keyword>
<comment type="caution">
    <text evidence="1">The sequence shown here is derived from an EMBL/GenBank/DDBJ whole genome shotgun (WGS) entry which is preliminary data.</text>
</comment>
<dbReference type="RefSeq" id="WP_343793759.1">
    <property type="nucleotide sequence ID" value="NZ_BAAAGA010000005.1"/>
</dbReference>
<evidence type="ECO:0000313" key="2">
    <source>
        <dbReference type="Proteomes" id="UP001501352"/>
    </source>
</evidence>
<accession>A0ABN1H0C8</accession>
<evidence type="ECO:0000313" key="1">
    <source>
        <dbReference type="EMBL" id="GAA0625323.1"/>
    </source>
</evidence>